<dbReference type="InterPro" id="IPR036388">
    <property type="entry name" value="WH-like_DNA-bd_sf"/>
</dbReference>
<dbReference type="RefSeq" id="WP_312898432.1">
    <property type="nucleotide sequence ID" value="NZ_BAAALP010000114.1"/>
</dbReference>
<evidence type="ECO:0000256" key="4">
    <source>
        <dbReference type="ARBA" id="ARBA00023163"/>
    </source>
</evidence>
<accession>A0A7W3M0K6</accession>
<comment type="caution">
    <text evidence="6">The sequence shown here is derived from an EMBL/GenBank/DDBJ whole genome shotgun (WGS) entry which is preliminary data.</text>
</comment>
<dbReference type="InterPro" id="IPR000847">
    <property type="entry name" value="LysR_HTH_N"/>
</dbReference>
<dbReference type="EMBL" id="JACJIA010000031">
    <property type="protein sequence ID" value="MBA8957781.1"/>
    <property type="molecule type" value="Genomic_DNA"/>
</dbReference>
<comment type="similarity">
    <text evidence="1">Belongs to the LysR transcriptional regulatory family.</text>
</comment>
<organism evidence="6 7">
    <name type="scientific">Actinomadura namibiensis</name>
    <dbReference type="NCBI Taxonomy" id="182080"/>
    <lineage>
        <taxon>Bacteria</taxon>
        <taxon>Bacillati</taxon>
        <taxon>Actinomycetota</taxon>
        <taxon>Actinomycetes</taxon>
        <taxon>Streptosporangiales</taxon>
        <taxon>Thermomonosporaceae</taxon>
        <taxon>Actinomadura</taxon>
    </lineage>
</organism>
<evidence type="ECO:0000313" key="6">
    <source>
        <dbReference type="EMBL" id="MBA8957781.1"/>
    </source>
</evidence>
<sequence>MNARNNDGILKITFSGSERDGSDVELRDIEIFLTLAEELHFGRTAARLRLSPARVTQAIQKQERHIGAPLFERTNRTVRLTPVGRQLRDDLLPLHAGLRDGVRRARLAAQGITGTLQVGMLPVNAHELRPYWDAFRARHPRCRLRVQRTQFSDAFAALRRRDVDVLVVWLPVDEPDLTVGPVLFSDPRVLAVSTDHALAGRGPVSLETIADFPLPNADAGPDYWVDAYLPRRTRRGRPVERGPLVRDTEEALTLTGMAEIVTLFPAHMTRYWVRPDIAYLPVTDMSPLSYALVWLSEDENPLIRSLAEAVTDVGPLPLAG</sequence>
<feature type="domain" description="HTH lysR-type" evidence="5">
    <location>
        <begin position="24"/>
        <end position="81"/>
    </location>
</feature>
<dbReference type="PANTHER" id="PTHR30346:SF0">
    <property type="entry name" value="HCA OPERON TRANSCRIPTIONAL ACTIVATOR HCAR"/>
    <property type="match status" value="1"/>
</dbReference>
<evidence type="ECO:0000256" key="2">
    <source>
        <dbReference type="ARBA" id="ARBA00023015"/>
    </source>
</evidence>
<dbReference type="Pfam" id="PF03466">
    <property type="entry name" value="LysR_substrate"/>
    <property type="match status" value="1"/>
</dbReference>
<proteinExistence type="inferred from homology"/>
<dbReference type="InterPro" id="IPR005119">
    <property type="entry name" value="LysR_subst-bd"/>
</dbReference>
<dbReference type="AlphaFoldDB" id="A0A7W3M0K6"/>
<evidence type="ECO:0000259" key="5">
    <source>
        <dbReference type="PROSITE" id="PS50931"/>
    </source>
</evidence>
<dbReference type="SUPFAM" id="SSF53850">
    <property type="entry name" value="Periplasmic binding protein-like II"/>
    <property type="match status" value="1"/>
</dbReference>
<keyword evidence="4" id="KW-0804">Transcription</keyword>
<dbReference type="SUPFAM" id="SSF46785">
    <property type="entry name" value="Winged helix' DNA-binding domain"/>
    <property type="match status" value="1"/>
</dbReference>
<evidence type="ECO:0000313" key="7">
    <source>
        <dbReference type="Proteomes" id="UP000572680"/>
    </source>
</evidence>
<evidence type="ECO:0000256" key="1">
    <source>
        <dbReference type="ARBA" id="ARBA00009437"/>
    </source>
</evidence>
<reference evidence="6 7" key="1">
    <citation type="submission" date="2020-08" db="EMBL/GenBank/DDBJ databases">
        <title>Genomic Encyclopedia of Type Strains, Phase IV (KMG-IV): sequencing the most valuable type-strain genomes for metagenomic binning, comparative biology and taxonomic classification.</title>
        <authorList>
            <person name="Goeker M."/>
        </authorList>
    </citation>
    <scope>NUCLEOTIDE SEQUENCE [LARGE SCALE GENOMIC DNA]</scope>
    <source>
        <strain evidence="6 7">DSM 44197</strain>
    </source>
</reference>
<keyword evidence="3 6" id="KW-0238">DNA-binding</keyword>
<protein>
    <submittedName>
        <fullName evidence="6">DNA-binding transcriptional LysR family regulator</fullName>
    </submittedName>
</protein>
<dbReference type="Pfam" id="PF00126">
    <property type="entry name" value="HTH_1"/>
    <property type="match status" value="1"/>
</dbReference>
<dbReference type="GO" id="GO:0003700">
    <property type="term" value="F:DNA-binding transcription factor activity"/>
    <property type="evidence" value="ECO:0007669"/>
    <property type="project" value="InterPro"/>
</dbReference>
<dbReference type="GO" id="GO:0003677">
    <property type="term" value="F:DNA binding"/>
    <property type="evidence" value="ECO:0007669"/>
    <property type="project" value="UniProtKB-KW"/>
</dbReference>
<dbReference type="Gene3D" id="3.40.190.10">
    <property type="entry name" value="Periplasmic binding protein-like II"/>
    <property type="match status" value="2"/>
</dbReference>
<gene>
    <name evidence="6" type="ORF">HNR61_009481</name>
</gene>
<dbReference type="PROSITE" id="PS50931">
    <property type="entry name" value="HTH_LYSR"/>
    <property type="match status" value="1"/>
</dbReference>
<dbReference type="Proteomes" id="UP000572680">
    <property type="component" value="Unassembled WGS sequence"/>
</dbReference>
<dbReference type="InterPro" id="IPR036390">
    <property type="entry name" value="WH_DNA-bd_sf"/>
</dbReference>
<name>A0A7W3M0K6_ACTNM</name>
<dbReference type="PANTHER" id="PTHR30346">
    <property type="entry name" value="TRANSCRIPTIONAL DUAL REGULATOR HCAR-RELATED"/>
    <property type="match status" value="1"/>
</dbReference>
<dbReference type="GO" id="GO:0032993">
    <property type="term" value="C:protein-DNA complex"/>
    <property type="evidence" value="ECO:0007669"/>
    <property type="project" value="TreeGrafter"/>
</dbReference>
<keyword evidence="7" id="KW-1185">Reference proteome</keyword>
<keyword evidence="2" id="KW-0805">Transcription regulation</keyword>
<evidence type="ECO:0000256" key="3">
    <source>
        <dbReference type="ARBA" id="ARBA00023125"/>
    </source>
</evidence>
<dbReference type="Gene3D" id="1.10.10.10">
    <property type="entry name" value="Winged helix-like DNA-binding domain superfamily/Winged helix DNA-binding domain"/>
    <property type="match status" value="1"/>
</dbReference>